<dbReference type="Proteomes" id="UP000294508">
    <property type="component" value="Unassembled WGS sequence"/>
</dbReference>
<dbReference type="PANTHER" id="PTHR43464">
    <property type="entry name" value="METHYLTRANSFERASE"/>
    <property type="match status" value="1"/>
</dbReference>
<reference evidence="3 4" key="1">
    <citation type="journal article" date="2015" name="Stand. Genomic Sci.">
        <title>Genomic Encyclopedia of Bacterial and Archaeal Type Strains, Phase III: the genomes of soil and plant-associated and newly described type strains.</title>
        <authorList>
            <person name="Whitman W.B."/>
            <person name="Woyke T."/>
            <person name="Klenk H.P."/>
            <person name="Zhou Y."/>
            <person name="Lilburn T.G."/>
            <person name="Beck B.J."/>
            <person name="De Vos P."/>
            <person name="Vandamme P."/>
            <person name="Eisen J.A."/>
            <person name="Garrity G."/>
            <person name="Hugenholtz P."/>
            <person name="Kyrpides N.C."/>
        </authorList>
    </citation>
    <scope>NUCLEOTIDE SEQUENCE [LARGE SCALE GENOMIC DNA]</scope>
    <source>
        <strain evidence="3 4">VKM Ac-2572</strain>
    </source>
</reference>
<keyword evidence="3" id="KW-0489">Methyltransferase</keyword>
<evidence type="ECO:0000259" key="2">
    <source>
        <dbReference type="Pfam" id="PF13649"/>
    </source>
</evidence>
<proteinExistence type="predicted"/>
<dbReference type="SUPFAM" id="SSF53335">
    <property type="entry name" value="S-adenosyl-L-methionine-dependent methyltransferases"/>
    <property type="match status" value="1"/>
</dbReference>
<dbReference type="CDD" id="cd02440">
    <property type="entry name" value="AdoMet_MTases"/>
    <property type="match status" value="1"/>
</dbReference>
<dbReference type="InterPro" id="IPR041698">
    <property type="entry name" value="Methyltransf_25"/>
</dbReference>
<evidence type="ECO:0000256" key="1">
    <source>
        <dbReference type="SAM" id="MobiDB-lite"/>
    </source>
</evidence>
<dbReference type="GO" id="GO:0010420">
    <property type="term" value="F:polyprenyldihydroxybenzoate methyltransferase activity"/>
    <property type="evidence" value="ECO:0007669"/>
    <property type="project" value="TreeGrafter"/>
</dbReference>
<feature type="domain" description="Methyltransferase" evidence="2">
    <location>
        <begin position="61"/>
        <end position="147"/>
    </location>
</feature>
<dbReference type="InterPro" id="IPR029063">
    <property type="entry name" value="SAM-dependent_MTases_sf"/>
</dbReference>
<keyword evidence="3" id="KW-0808">Transferase</keyword>
<organism evidence="3 4">
    <name type="scientific">Kribbella steppae</name>
    <dbReference type="NCBI Taxonomy" id="2512223"/>
    <lineage>
        <taxon>Bacteria</taxon>
        <taxon>Bacillati</taxon>
        <taxon>Actinomycetota</taxon>
        <taxon>Actinomycetes</taxon>
        <taxon>Propionibacteriales</taxon>
        <taxon>Kribbellaceae</taxon>
        <taxon>Kribbella</taxon>
    </lineage>
</organism>
<gene>
    <name evidence="3" type="ORF">EV652_104255</name>
</gene>
<protein>
    <submittedName>
        <fullName evidence="3">Methyltransferase family protein</fullName>
    </submittedName>
</protein>
<name>A0A4R2HNW1_9ACTN</name>
<keyword evidence="4" id="KW-1185">Reference proteome</keyword>
<feature type="compositionally biased region" description="Basic and acidic residues" evidence="1">
    <location>
        <begin position="1"/>
        <end position="11"/>
    </location>
</feature>
<dbReference type="GO" id="GO:0032259">
    <property type="term" value="P:methylation"/>
    <property type="evidence" value="ECO:0007669"/>
    <property type="project" value="UniProtKB-KW"/>
</dbReference>
<evidence type="ECO:0000313" key="4">
    <source>
        <dbReference type="Proteomes" id="UP000294508"/>
    </source>
</evidence>
<dbReference type="Gene3D" id="3.40.50.150">
    <property type="entry name" value="Vaccinia Virus protein VP39"/>
    <property type="match status" value="1"/>
</dbReference>
<dbReference type="Pfam" id="PF13649">
    <property type="entry name" value="Methyltransf_25"/>
    <property type="match status" value="1"/>
</dbReference>
<accession>A0A4R2HNW1</accession>
<evidence type="ECO:0000313" key="3">
    <source>
        <dbReference type="EMBL" id="TCO32649.1"/>
    </source>
</evidence>
<sequence length="239" mass="26187">MNRKLGDRAISREAVGMRVGQGGSGPGPHTPDGSAVELYERAPVTGEDQLINAAIDPGSSILELGCGTGRITRPLLALGHQIVAVDESPEMTARVHETETICSTIGDLRLDRRFDVVLMMSYLINVADDEERLRLLRTCAHHVRPGGSVLLQQQMPGMIHAPAVREKEGRRFEVSDVEHLPGNRQAATLTHTVDGRSWSQRILTQNLTDEQLTAQLAEAGLTLTDYLTPDQTWVRARLS</sequence>
<dbReference type="EMBL" id="SLWN01000004">
    <property type="protein sequence ID" value="TCO32649.1"/>
    <property type="molecule type" value="Genomic_DNA"/>
</dbReference>
<comment type="caution">
    <text evidence="3">The sequence shown here is derived from an EMBL/GenBank/DDBJ whole genome shotgun (WGS) entry which is preliminary data.</text>
</comment>
<feature type="region of interest" description="Disordered" evidence="1">
    <location>
        <begin position="1"/>
        <end position="35"/>
    </location>
</feature>
<dbReference type="PANTHER" id="PTHR43464:SF23">
    <property type="entry name" value="JUVENILE HORMONE ACID O-METHYLTRANSFERASE"/>
    <property type="match status" value="1"/>
</dbReference>
<dbReference type="AlphaFoldDB" id="A0A4R2HNW1"/>